<reference evidence="10 11" key="1">
    <citation type="submission" date="2019-04" db="EMBL/GenBank/DDBJ databases">
        <title>Phreatobacter aquaticus sp. nov.</title>
        <authorList>
            <person name="Choi A."/>
        </authorList>
    </citation>
    <scope>NUCLEOTIDE SEQUENCE [LARGE SCALE GENOMIC DNA]</scope>
    <source>
        <strain evidence="10 11">KCTC 52518</strain>
    </source>
</reference>
<dbReference type="OrthoDB" id="9783227at2"/>
<dbReference type="AlphaFoldDB" id="A0A4D7B5R1"/>
<organism evidence="10 11">
    <name type="scientific">Phreatobacter stygius</name>
    <dbReference type="NCBI Taxonomy" id="1940610"/>
    <lineage>
        <taxon>Bacteria</taxon>
        <taxon>Pseudomonadati</taxon>
        <taxon>Pseudomonadota</taxon>
        <taxon>Alphaproteobacteria</taxon>
        <taxon>Hyphomicrobiales</taxon>
        <taxon>Phreatobacteraceae</taxon>
        <taxon>Phreatobacter</taxon>
    </lineage>
</organism>
<dbReference type="FunFam" id="1.20.1250.20:FF:000001">
    <property type="entry name" value="Dicarboxylate MFS transporter"/>
    <property type="match status" value="1"/>
</dbReference>
<dbReference type="GO" id="GO:0015293">
    <property type="term" value="F:symporter activity"/>
    <property type="evidence" value="ECO:0007669"/>
    <property type="project" value="UniProtKB-KW"/>
</dbReference>
<comment type="subcellular location">
    <subcellularLocation>
        <location evidence="1">Cell membrane</location>
        <topology evidence="1">Multi-pass membrane protein</topology>
    </subcellularLocation>
</comment>
<dbReference type="Gene3D" id="1.20.1250.20">
    <property type="entry name" value="MFS general substrate transporter like domains"/>
    <property type="match status" value="2"/>
</dbReference>
<feature type="transmembrane region" description="Helical" evidence="8">
    <location>
        <begin position="98"/>
        <end position="116"/>
    </location>
</feature>
<evidence type="ECO:0000256" key="7">
    <source>
        <dbReference type="ARBA" id="ARBA00023136"/>
    </source>
</evidence>
<dbReference type="KEGG" id="pstg:E8M01_20130"/>
<proteinExistence type="predicted"/>
<keyword evidence="5" id="KW-0769">Symport</keyword>
<evidence type="ECO:0000313" key="10">
    <source>
        <dbReference type="EMBL" id="QCI66323.1"/>
    </source>
</evidence>
<evidence type="ECO:0000259" key="9">
    <source>
        <dbReference type="PROSITE" id="PS50850"/>
    </source>
</evidence>
<feature type="transmembrane region" description="Helical" evidence="8">
    <location>
        <begin position="198"/>
        <end position="217"/>
    </location>
</feature>
<keyword evidence="2" id="KW-0813">Transport</keyword>
<gene>
    <name evidence="10" type="ORF">E8M01_20130</name>
</gene>
<evidence type="ECO:0000256" key="1">
    <source>
        <dbReference type="ARBA" id="ARBA00004651"/>
    </source>
</evidence>
<keyword evidence="11" id="KW-1185">Reference proteome</keyword>
<keyword evidence="6 8" id="KW-1133">Transmembrane helix</keyword>
<feature type="transmembrane region" description="Helical" evidence="8">
    <location>
        <begin position="122"/>
        <end position="142"/>
    </location>
</feature>
<protein>
    <submittedName>
        <fullName evidence="10">MHS family MFS transporter</fullName>
    </submittedName>
</protein>
<feature type="transmembrane region" description="Helical" evidence="8">
    <location>
        <begin position="256"/>
        <end position="278"/>
    </location>
</feature>
<evidence type="ECO:0000256" key="4">
    <source>
        <dbReference type="ARBA" id="ARBA00022692"/>
    </source>
</evidence>
<dbReference type="EMBL" id="CP039690">
    <property type="protein sequence ID" value="QCI66323.1"/>
    <property type="molecule type" value="Genomic_DNA"/>
</dbReference>
<feature type="transmembrane region" description="Helical" evidence="8">
    <location>
        <begin position="62"/>
        <end position="86"/>
    </location>
</feature>
<keyword evidence="7 8" id="KW-0472">Membrane</keyword>
<dbReference type="PANTHER" id="PTHR43528:SF1">
    <property type="entry name" value="ALPHA-KETOGLUTARATE PERMEASE"/>
    <property type="match status" value="1"/>
</dbReference>
<feature type="transmembrane region" description="Helical" evidence="8">
    <location>
        <begin position="290"/>
        <end position="309"/>
    </location>
</feature>
<dbReference type="PROSITE" id="PS50850">
    <property type="entry name" value="MFS"/>
    <property type="match status" value="1"/>
</dbReference>
<dbReference type="RefSeq" id="WP_136961767.1">
    <property type="nucleotide sequence ID" value="NZ_CP039690.1"/>
</dbReference>
<dbReference type="InterPro" id="IPR020846">
    <property type="entry name" value="MFS_dom"/>
</dbReference>
<name>A0A4D7B5R1_9HYPH</name>
<dbReference type="InterPro" id="IPR005828">
    <property type="entry name" value="MFS_sugar_transport-like"/>
</dbReference>
<accession>A0A4D7B5R1</accession>
<evidence type="ECO:0000256" key="6">
    <source>
        <dbReference type="ARBA" id="ARBA00022989"/>
    </source>
</evidence>
<dbReference type="Pfam" id="PF00083">
    <property type="entry name" value="Sugar_tr"/>
    <property type="match status" value="1"/>
</dbReference>
<dbReference type="PROSITE" id="PS00216">
    <property type="entry name" value="SUGAR_TRANSPORT_1"/>
    <property type="match status" value="1"/>
</dbReference>
<dbReference type="Proteomes" id="UP000298781">
    <property type="component" value="Chromosome"/>
</dbReference>
<sequence>MSAQSSATAVAGAVPEVHDKSALRRVLTSAALGQFVEWYDFVVYAYSAAIIAKLFFPNSDPTAALLSTFAVYAVGFVMRPLGGFIFGSLGDRIGRRRVLSFVILMMGAATIAIGLLPTYAQVGILAPILLVVCRLVQGLSAAGETVGSNAFVAEHAPGERRGLYVAFTYSFANLPPIAAALLVLLLTNVLTGDAYASWGWRIPFLIGGPLALVGLYIRRQVDESPAFKATQAAKRVAATPISDAVRDQKKAMGFSFALAAFSSLGFYTLAGYFVSYLIATVRLDSNSALISNSVALFVAFLAMIAGGALSDRFGRKPILLIGLAINAAVCIPAYLLAAQGSLVTAIAGQSLLAIGCGLFWGPVGIALLELFPTRTRFSAAAISYNLAYTIFGGTAPFLGTWLILQSGSKIAPAIYMAVVSAVVFLVVLMIPETYKKSLVHAEDIGG</sequence>
<dbReference type="GO" id="GO:0005886">
    <property type="term" value="C:plasma membrane"/>
    <property type="evidence" value="ECO:0007669"/>
    <property type="project" value="UniProtKB-SubCell"/>
</dbReference>
<evidence type="ECO:0000256" key="8">
    <source>
        <dbReference type="SAM" id="Phobius"/>
    </source>
</evidence>
<evidence type="ECO:0000256" key="5">
    <source>
        <dbReference type="ARBA" id="ARBA00022847"/>
    </source>
</evidence>
<evidence type="ECO:0000313" key="11">
    <source>
        <dbReference type="Proteomes" id="UP000298781"/>
    </source>
</evidence>
<feature type="transmembrane region" description="Helical" evidence="8">
    <location>
        <begin position="350"/>
        <end position="371"/>
    </location>
</feature>
<dbReference type="SUPFAM" id="SSF103473">
    <property type="entry name" value="MFS general substrate transporter"/>
    <property type="match status" value="1"/>
</dbReference>
<dbReference type="InterPro" id="IPR036259">
    <property type="entry name" value="MFS_trans_sf"/>
</dbReference>
<keyword evidence="4 8" id="KW-0812">Transmembrane</keyword>
<feature type="transmembrane region" description="Helical" evidence="8">
    <location>
        <begin position="318"/>
        <end position="338"/>
    </location>
</feature>
<keyword evidence="3" id="KW-1003">Cell membrane</keyword>
<feature type="transmembrane region" description="Helical" evidence="8">
    <location>
        <begin position="410"/>
        <end position="430"/>
    </location>
</feature>
<evidence type="ECO:0000256" key="3">
    <source>
        <dbReference type="ARBA" id="ARBA00022475"/>
    </source>
</evidence>
<dbReference type="InterPro" id="IPR005829">
    <property type="entry name" value="Sugar_transporter_CS"/>
</dbReference>
<dbReference type="PANTHER" id="PTHR43528">
    <property type="entry name" value="ALPHA-KETOGLUTARATE PERMEASE"/>
    <property type="match status" value="1"/>
</dbReference>
<feature type="transmembrane region" description="Helical" evidence="8">
    <location>
        <begin position="38"/>
        <end position="56"/>
    </location>
</feature>
<feature type="transmembrane region" description="Helical" evidence="8">
    <location>
        <begin position="163"/>
        <end position="186"/>
    </location>
</feature>
<feature type="transmembrane region" description="Helical" evidence="8">
    <location>
        <begin position="383"/>
        <end position="404"/>
    </location>
</feature>
<feature type="domain" description="Major facilitator superfamily (MFS) profile" evidence="9">
    <location>
        <begin position="26"/>
        <end position="434"/>
    </location>
</feature>
<dbReference type="InterPro" id="IPR051084">
    <property type="entry name" value="H+-coupled_symporters"/>
</dbReference>
<evidence type="ECO:0000256" key="2">
    <source>
        <dbReference type="ARBA" id="ARBA00022448"/>
    </source>
</evidence>